<dbReference type="NCBIfam" id="NF033545">
    <property type="entry name" value="transpos_IS630"/>
    <property type="match status" value="1"/>
</dbReference>
<dbReference type="InterPro" id="IPR009057">
    <property type="entry name" value="Homeodomain-like_sf"/>
</dbReference>
<name>A0A508T1C2_9BRAD</name>
<feature type="domain" description="Tc1-like transposase DDE" evidence="2">
    <location>
        <begin position="180"/>
        <end position="331"/>
    </location>
</feature>
<evidence type="ECO:0000313" key="3">
    <source>
        <dbReference type="EMBL" id="VIO69165.1"/>
    </source>
</evidence>
<accession>A0A508T1C2</accession>
<evidence type="ECO:0000313" key="4">
    <source>
        <dbReference type="Proteomes" id="UP000328092"/>
    </source>
</evidence>
<sequence>MNVRYRVELSQTERAELTALLSGGKHAARKLKRAQILLATDAGASDEEIARTVGIGGSTVYRTKRRFVLGNLEAALSEEPRPGAKRKLSGKEEALLVATACSSPPAGRARWTLDLLADAIVKLTLHECLSRETVRRRLAENDLKPWRKDIWCIPRIDADYVARMEDVLDLYAEAPDPKRPVVCFDESPIQLIGEVRQPIPATPGQIERYDCEYRRNSTANLFVFLNAYRSWRKVKVTERRTAEDFAACMRDLVDIHYPRAERIRLVLDDLSTHSAAALYQAFPADEARRVLRRLEFHYVPKHASWLNMVEIEIGVLARQCLDRRIDSFARLVVDTAAWEKRRNAERARVKWMFTSEKARAKMARAYPKPSAKSGQFQRVKTSVSRY</sequence>
<evidence type="ECO:0000256" key="1">
    <source>
        <dbReference type="SAM" id="MobiDB-lite"/>
    </source>
</evidence>
<feature type="compositionally biased region" description="Polar residues" evidence="1">
    <location>
        <begin position="372"/>
        <end position="386"/>
    </location>
</feature>
<dbReference type="Proteomes" id="UP000328092">
    <property type="component" value="Unassembled WGS sequence"/>
</dbReference>
<feature type="region of interest" description="Disordered" evidence="1">
    <location>
        <begin position="367"/>
        <end position="386"/>
    </location>
</feature>
<dbReference type="Pfam" id="PF13565">
    <property type="entry name" value="HTH_32"/>
    <property type="match status" value="1"/>
</dbReference>
<dbReference type="AlphaFoldDB" id="A0A508T1C2"/>
<dbReference type="OrthoDB" id="2375382at2"/>
<dbReference type="RefSeq" id="WP_139859883.1">
    <property type="nucleotide sequence ID" value="NZ_CAADFC020000009.1"/>
</dbReference>
<dbReference type="InterPro" id="IPR047655">
    <property type="entry name" value="Transpos_IS630-like"/>
</dbReference>
<organism evidence="3 4">
    <name type="scientific">Bradyrhizobium ivorense</name>
    <dbReference type="NCBI Taxonomy" id="2511166"/>
    <lineage>
        <taxon>Bacteria</taxon>
        <taxon>Pseudomonadati</taxon>
        <taxon>Pseudomonadota</taxon>
        <taxon>Alphaproteobacteria</taxon>
        <taxon>Hyphomicrobiales</taxon>
        <taxon>Nitrobacteraceae</taxon>
        <taxon>Bradyrhizobium</taxon>
    </lineage>
</organism>
<dbReference type="SUPFAM" id="SSF46689">
    <property type="entry name" value="Homeodomain-like"/>
    <property type="match status" value="1"/>
</dbReference>
<dbReference type="EMBL" id="CAADFC020000009">
    <property type="protein sequence ID" value="VIO69165.1"/>
    <property type="molecule type" value="Genomic_DNA"/>
</dbReference>
<comment type="caution">
    <text evidence="3">The sequence shown here is derived from an EMBL/GenBank/DDBJ whole genome shotgun (WGS) entry which is preliminary data.</text>
</comment>
<proteinExistence type="predicted"/>
<protein>
    <recommendedName>
        <fullName evidence="2">Tc1-like transposase DDE domain-containing protein</fullName>
    </recommendedName>
</protein>
<evidence type="ECO:0000259" key="2">
    <source>
        <dbReference type="Pfam" id="PF13358"/>
    </source>
</evidence>
<keyword evidence="4" id="KW-1185">Reference proteome</keyword>
<dbReference type="Pfam" id="PF13358">
    <property type="entry name" value="DDE_3"/>
    <property type="match status" value="1"/>
</dbReference>
<reference evidence="3" key="1">
    <citation type="submission" date="2019-02" db="EMBL/GenBank/DDBJ databases">
        <authorList>
            <person name="Pothier F.J."/>
        </authorList>
    </citation>
    <scope>NUCLEOTIDE SEQUENCE</scope>
    <source>
        <strain evidence="3">CI-1B</strain>
    </source>
</reference>
<gene>
    <name evidence="3" type="ORF">CI1B_25390</name>
</gene>
<dbReference type="InterPro" id="IPR038717">
    <property type="entry name" value="Tc1-like_DDE_dom"/>
</dbReference>